<sequence length="178" mass="19628">MKEMHRVAGREAEVLKGKRVVAEGEVIKLKEQFNKLPSEESVKRREGGGTNLKTRLEAVANRSGRKGLKVSPRRDVGGSAEASGNVNERFHFIEAQKKDLINYKKSGLEMIYHEAGLKLRAVDLIIVDIAEYRADKALGKETNGSKDNVSDEPVHEVSDDSPADEEASVSEDGRSVEL</sequence>
<dbReference type="AlphaFoldDB" id="A0A388M8P6"/>
<accession>A0A388M8P6</accession>
<dbReference type="EMBL" id="BFEA01000856">
    <property type="protein sequence ID" value="GBG90954.1"/>
    <property type="molecule type" value="Genomic_DNA"/>
</dbReference>
<keyword evidence="3" id="KW-1185">Reference proteome</keyword>
<feature type="region of interest" description="Disordered" evidence="1">
    <location>
        <begin position="137"/>
        <end position="178"/>
    </location>
</feature>
<name>A0A388M8P6_CHABU</name>
<protein>
    <submittedName>
        <fullName evidence="2">Uncharacterized protein</fullName>
    </submittedName>
</protein>
<gene>
    <name evidence="2" type="ORF">CBR_g51558</name>
</gene>
<comment type="caution">
    <text evidence="2">The sequence shown here is derived from an EMBL/GenBank/DDBJ whole genome shotgun (WGS) entry which is preliminary data.</text>
</comment>
<evidence type="ECO:0000313" key="2">
    <source>
        <dbReference type="EMBL" id="GBG90954.1"/>
    </source>
</evidence>
<feature type="region of interest" description="Disordered" evidence="1">
    <location>
        <begin position="63"/>
        <end position="82"/>
    </location>
</feature>
<feature type="compositionally biased region" description="Acidic residues" evidence="1">
    <location>
        <begin position="159"/>
        <end position="169"/>
    </location>
</feature>
<feature type="compositionally biased region" description="Basic and acidic residues" evidence="1">
    <location>
        <begin position="148"/>
        <end position="158"/>
    </location>
</feature>
<proteinExistence type="predicted"/>
<reference evidence="2 3" key="1">
    <citation type="journal article" date="2018" name="Cell">
        <title>The Chara Genome: Secondary Complexity and Implications for Plant Terrestrialization.</title>
        <authorList>
            <person name="Nishiyama T."/>
            <person name="Sakayama H."/>
            <person name="Vries J.D."/>
            <person name="Buschmann H."/>
            <person name="Saint-Marcoux D."/>
            <person name="Ullrich K.K."/>
            <person name="Haas F.B."/>
            <person name="Vanderstraeten L."/>
            <person name="Becker D."/>
            <person name="Lang D."/>
            <person name="Vosolsobe S."/>
            <person name="Rombauts S."/>
            <person name="Wilhelmsson P.K.I."/>
            <person name="Janitza P."/>
            <person name="Kern R."/>
            <person name="Heyl A."/>
            <person name="Rumpler F."/>
            <person name="Villalobos L.I.A.C."/>
            <person name="Clay J.M."/>
            <person name="Skokan R."/>
            <person name="Toyoda A."/>
            <person name="Suzuki Y."/>
            <person name="Kagoshima H."/>
            <person name="Schijlen E."/>
            <person name="Tajeshwar N."/>
            <person name="Catarino B."/>
            <person name="Hetherington A.J."/>
            <person name="Saltykova A."/>
            <person name="Bonnot C."/>
            <person name="Breuninger H."/>
            <person name="Symeonidi A."/>
            <person name="Radhakrishnan G.V."/>
            <person name="Van Nieuwerburgh F."/>
            <person name="Deforce D."/>
            <person name="Chang C."/>
            <person name="Karol K.G."/>
            <person name="Hedrich R."/>
            <person name="Ulvskov P."/>
            <person name="Glockner G."/>
            <person name="Delwiche C.F."/>
            <person name="Petrasek J."/>
            <person name="Van de Peer Y."/>
            <person name="Friml J."/>
            <person name="Beilby M."/>
            <person name="Dolan L."/>
            <person name="Kohara Y."/>
            <person name="Sugano S."/>
            <person name="Fujiyama A."/>
            <person name="Delaux P.-M."/>
            <person name="Quint M."/>
            <person name="TheiBen G."/>
            <person name="Hagemann M."/>
            <person name="Harholt J."/>
            <person name="Dunand C."/>
            <person name="Zachgo S."/>
            <person name="Langdale J."/>
            <person name="Maumus F."/>
            <person name="Straeten D.V.D."/>
            <person name="Gould S.B."/>
            <person name="Rensing S.A."/>
        </authorList>
    </citation>
    <scope>NUCLEOTIDE SEQUENCE [LARGE SCALE GENOMIC DNA]</scope>
    <source>
        <strain evidence="2 3">S276</strain>
    </source>
</reference>
<organism evidence="2 3">
    <name type="scientific">Chara braunii</name>
    <name type="common">Braun's stonewort</name>
    <dbReference type="NCBI Taxonomy" id="69332"/>
    <lineage>
        <taxon>Eukaryota</taxon>
        <taxon>Viridiplantae</taxon>
        <taxon>Streptophyta</taxon>
        <taxon>Charophyceae</taxon>
        <taxon>Charales</taxon>
        <taxon>Characeae</taxon>
        <taxon>Chara</taxon>
    </lineage>
</organism>
<dbReference type="Proteomes" id="UP000265515">
    <property type="component" value="Unassembled WGS sequence"/>
</dbReference>
<evidence type="ECO:0000256" key="1">
    <source>
        <dbReference type="SAM" id="MobiDB-lite"/>
    </source>
</evidence>
<evidence type="ECO:0000313" key="3">
    <source>
        <dbReference type="Proteomes" id="UP000265515"/>
    </source>
</evidence>
<dbReference type="Gramene" id="GBG90954">
    <property type="protein sequence ID" value="GBG90954"/>
    <property type="gene ID" value="CBR_g51558"/>
</dbReference>